<keyword evidence="4" id="KW-0132">Cell division</keyword>
<dbReference type="AlphaFoldDB" id="A0A8M1KC62"/>
<dbReference type="OrthoDB" id="9999371at2759"/>
<dbReference type="GO" id="GO:0110032">
    <property type="term" value="P:positive regulation of G2/MI transition of meiotic cell cycle"/>
    <property type="evidence" value="ECO:0007669"/>
    <property type="project" value="TreeGrafter"/>
</dbReference>
<reference evidence="4" key="1">
    <citation type="submission" date="2025-08" db="UniProtKB">
        <authorList>
            <consortium name="RefSeq"/>
        </authorList>
    </citation>
    <scope>IDENTIFICATION</scope>
</reference>
<feature type="compositionally biased region" description="Low complexity" evidence="1">
    <location>
        <begin position="283"/>
        <end position="293"/>
    </location>
</feature>
<feature type="region of interest" description="Disordered" evidence="1">
    <location>
        <begin position="47"/>
        <end position="89"/>
    </location>
</feature>
<name>A0A8M1KC62_CLUHA</name>
<dbReference type="PANTHER" id="PTHR10828:SF17">
    <property type="entry name" value="PROTEIN-TYROSINE-PHOSPHATASE"/>
    <property type="match status" value="1"/>
</dbReference>
<sequence length="412" mass="46768">MDTPLHKNVWNGEMSPQSLSPAGCSSPVSDLTLLFYSLHCQETNTPWRYLKPTPESHSPPGAQRTHKRPPQLETPTVRNSIKHAASRERLSPGYSAPKLKCVRVKLSSRFPNPVNRGVSLAKEQCNTSPAEVTLSQENEETMETEDDMAFLSLSRLRSRHHPNQTQILEPWAENHLIGDFSKMHVLPIKQVDQDLYCVSANTVSSLLNGEFKSTVEDFLVIDCRYPYEYLGGHIKGAVNLHTEAQVQKAFHHGLALRPLSPSAEPESMSPHVGSVFGVPCVSSSGEEPSSSSPKTLPVPIPPRQSQSPRKLLIFHCELSSERGPRLCKYLRRLDRNLHSGVYPHLYHPEVYLLHGGYKHFFLCFPDLCEPRGYVPMRHLDFREQLKGFRQKRRTARQRQRLLFKPHESTYST</sequence>
<feature type="region of interest" description="Disordered" evidence="1">
    <location>
        <begin position="1"/>
        <end position="23"/>
    </location>
</feature>
<dbReference type="PROSITE" id="PS50206">
    <property type="entry name" value="RHODANESE_3"/>
    <property type="match status" value="1"/>
</dbReference>
<dbReference type="GeneID" id="105896282"/>
<feature type="domain" description="Rhodanese" evidence="2">
    <location>
        <begin position="214"/>
        <end position="369"/>
    </location>
</feature>
<keyword evidence="3" id="KW-1185">Reference proteome</keyword>
<dbReference type="Pfam" id="PF00581">
    <property type="entry name" value="Rhodanese"/>
    <property type="match status" value="1"/>
</dbReference>
<dbReference type="KEGG" id="char:105896282"/>
<evidence type="ECO:0000313" key="3">
    <source>
        <dbReference type="Proteomes" id="UP000515152"/>
    </source>
</evidence>
<dbReference type="GO" id="GO:0010971">
    <property type="term" value="P:positive regulation of G2/M transition of mitotic cell cycle"/>
    <property type="evidence" value="ECO:0007669"/>
    <property type="project" value="TreeGrafter"/>
</dbReference>
<protein>
    <submittedName>
        <fullName evidence="4">Cell division cycle 25 homolog d</fullName>
    </submittedName>
</protein>
<dbReference type="GO" id="GO:0000086">
    <property type="term" value="P:G2/M transition of mitotic cell cycle"/>
    <property type="evidence" value="ECO:0007669"/>
    <property type="project" value="TreeGrafter"/>
</dbReference>
<evidence type="ECO:0000313" key="4">
    <source>
        <dbReference type="RefSeq" id="XP_042559863.1"/>
    </source>
</evidence>
<dbReference type="SMART" id="SM00450">
    <property type="entry name" value="RHOD"/>
    <property type="match status" value="1"/>
</dbReference>
<gene>
    <name evidence="4" type="primary">cdc25d</name>
</gene>
<dbReference type="RefSeq" id="XP_042559863.1">
    <property type="nucleotide sequence ID" value="XM_042703929.1"/>
</dbReference>
<evidence type="ECO:0000259" key="2">
    <source>
        <dbReference type="PROSITE" id="PS50206"/>
    </source>
</evidence>
<accession>A0A8M1KC62</accession>
<dbReference type="GO" id="GO:0005737">
    <property type="term" value="C:cytoplasm"/>
    <property type="evidence" value="ECO:0007669"/>
    <property type="project" value="TreeGrafter"/>
</dbReference>
<dbReference type="GO" id="GO:0051301">
    <property type="term" value="P:cell division"/>
    <property type="evidence" value="ECO:0007669"/>
    <property type="project" value="UniProtKB-KW"/>
</dbReference>
<dbReference type="GO" id="GO:0004725">
    <property type="term" value="F:protein tyrosine phosphatase activity"/>
    <property type="evidence" value="ECO:0007669"/>
    <property type="project" value="TreeGrafter"/>
</dbReference>
<dbReference type="CTD" id="558053"/>
<proteinExistence type="predicted"/>
<dbReference type="GO" id="GO:0005634">
    <property type="term" value="C:nucleus"/>
    <property type="evidence" value="ECO:0007669"/>
    <property type="project" value="TreeGrafter"/>
</dbReference>
<organism evidence="3 4">
    <name type="scientific">Clupea harengus</name>
    <name type="common">Atlantic herring</name>
    <dbReference type="NCBI Taxonomy" id="7950"/>
    <lineage>
        <taxon>Eukaryota</taxon>
        <taxon>Metazoa</taxon>
        <taxon>Chordata</taxon>
        <taxon>Craniata</taxon>
        <taxon>Vertebrata</taxon>
        <taxon>Euteleostomi</taxon>
        <taxon>Actinopterygii</taxon>
        <taxon>Neopterygii</taxon>
        <taxon>Teleostei</taxon>
        <taxon>Clupei</taxon>
        <taxon>Clupeiformes</taxon>
        <taxon>Clupeoidei</taxon>
        <taxon>Clupeidae</taxon>
        <taxon>Clupea</taxon>
    </lineage>
</organism>
<keyword evidence="4" id="KW-0131">Cell cycle</keyword>
<dbReference type="InterPro" id="IPR001763">
    <property type="entry name" value="Rhodanese-like_dom"/>
</dbReference>
<dbReference type="Proteomes" id="UP000515152">
    <property type="component" value="Chromosome 26"/>
</dbReference>
<dbReference type="PANTHER" id="PTHR10828">
    <property type="entry name" value="M-PHASE INDUCER PHOSPHATASE DUAL SPECIFICITY PHOSPHATASE CDC25"/>
    <property type="match status" value="1"/>
</dbReference>
<feature type="region of interest" description="Disordered" evidence="1">
    <location>
        <begin position="283"/>
        <end position="305"/>
    </location>
</feature>
<evidence type="ECO:0000256" key="1">
    <source>
        <dbReference type="SAM" id="MobiDB-lite"/>
    </source>
</evidence>